<dbReference type="EMBL" id="GBRH01235132">
    <property type="protein sequence ID" value="JAD62763.1"/>
    <property type="molecule type" value="Transcribed_RNA"/>
</dbReference>
<evidence type="ECO:0000256" key="1">
    <source>
        <dbReference type="SAM" id="MobiDB-lite"/>
    </source>
</evidence>
<feature type="region of interest" description="Disordered" evidence="1">
    <location>
        <begin position="1"/>
        <end position="22"/>
    </location>
</feature>
<evidence type="ECO:0000313" key="2">
    <source>
        <dbReference type="EMBL" id="JAD62763.1"/>
    </source>
</evidence>
<sequence>MLEITTEPTKLAHENKTGAHAR</sequence>
<dbReference type="AlphaFoldDB" id="A0A0A9BKT2"/>
<protein>
    <submittedName>
        <fullName evidence="2">Uncharacterized protein</fullName>
    </submittedName>
</protein>
<accession>A0A0A9BKT2</accession>
<reference evidence="2" key="1">
    <citation type="submission" date="2014-09" db="EMBL/GenBank/DDBJ databases">
        <authorList>
            <person name="Magalhaes I.L.F."/>
            <person name="Oliveira U."/>
            <person name="Santos F.R."/>
            <person name="Vidigal T.H.D.A."/>
            <person name="Brescovit A.D."/>
            <person name="Santos A.J."/>
        </authorList>
    </citation>
    <scope>NUCLEOTIDE SEQUENCE</scope>
    <source>
        <tissue evidence="2">Shoot tissue taken approximately 20 cm above the soil surface</tissue>
    </source>
</reference>
<feature type="compositionally biased region" description="Basic and acidic residues" evidence="1">
    <location>
        <begin position="10"/>
        <end position="22"/>
    </location>
</feature>
<name>A0A0A9BKT2_ARUDO</name>
<proteinExistence type="predicted"/>
<organism evidence="2">
    <name type="scientific">Arundo donax</name>
    <name type="common">Giant reed</name>
    <name type="synonym">Donax arundinaceus</name>
    <dbReference type="NCBI Taxonomy" id="35708"/>
    <lineage>
        <taxon>Eukaryota</taxon>
        <taxon>Viridiplantae</taxon>
        <taxon>Streptophyta</taxon>
        <taxon>Embryophyta</taxon>
        <taxon>Tracheophyta</taxon>
        <taxon>Spermatophyta</taxon>
        <taxon>Magnoliopsida</taxon>
        <taxon>Liliopsida</taxon>
        <taxon>Poales</taxon>
        <taxon>Poaceae</taxon>
        <taxon>PACMAD clade</taxon>
        <taxon>Arundinoideae</taxon>
        <taxon>Arundineae</taxon>
        <taxon>Arundo</taxon>
    </lineage>
</organism>
<reference evidence="2" key="2">
    <citation type="journal article" date="2015" name="Data Brief">
        <title>Shoot transcriptome of the giant reed, Arundo donax.</title>
        <authorList>
            <person name="Barrero R.A."/>
            <person name="Guerrero F.D."/>
            <person name="Moolhuijzen P."/>
            <person name="Goolsby J.A."/>
            <person name="Tidwell J."/>
            <person name="Bellgard S.E."/>
            <person name="Bellgard M.I."/>
        </authorList>
    </citation>
    <scope>NUCLEOTIDE SEQUENCE</scope>
    <source>
        <tissue evidence="2">Shoot tissue taken approximately 20 cm above the soil surface</tissue>
    </source>
</reference>